<dbReference type="RefSeq" id="WP_160896728.1">
    <property type="nucleotide sequence ID" value="NZ_WUMU01000032.1"/>
</dbReference>
<sequence>MTHDELEKLFRLGDTSNEAIRLRLIAARVSTGLGQKDVADAVGIAKQTYHSQEGRGAPSIATARYFYRAHGIDFNFLFHGDFVQLNPEVRERLAAAAQSEAG</sequence>
<dbReference type="CDD" id="cd00093">
    <property type="entry name" value="HTH_XRE"/>
    <property type="match status" value="1"/>
</dbReference>
<dbReference type="GO" id="GO:0003677">
    <property type="term" value="F:DNA binding"/>
    <property type="evidence" value="ECO:0007669"/>
    <property type="project" value="InterPro"/>
</dbReference>
<dbReference type="InterPro" id="IPR010982">
    <property type="entry name" value="Lambda_DNA-bd_dom_sf"/>
</dbReference>
<organism evidence="1 2">
    <name type="scientific">Pseudooceanicola albus</name>
    <dbReference type="NCBI Taxonomy" id="2692189"/>
    <lineage>
        <taxon>Bacteria</taxon>
        <taxon>Pseudomonadati</taxon>
        <taxon>Pseudomonadota</taxon>
        <taxon>Alphaproteobacteria</taxon>
        <taxon>Rhodobacterales</taxon>
        <taxon>Paracoccaceae</taxon>
        <taxon>Pseudooceanicola</taxon>
    </lineage>
</organism>
<reference evidence="1 2" key="1">
    <citation type="submission" date="2019-12" db="EMBL/GenBank/DDBJ databases">
        <authorList>
            <person name="Li M."/>
        </authorList>
    </citation>
    <scope>NUCLEOTIDE SEQUENCE [LARGE SCALE GENOMIC DNA]</scope>
    <source>
        <strain evidence="1 2">GBMRC 2024</strain>
    </source>
</reference>
<protein>
    <submittedName>
        <fullName evidence="1">XRE family transcriptional regulator</fullName>
    </submittedName>
</protein>
<dbReference type="AlphaFoldDB" id="A0A6L7G8N7"/>
<gene>
    <name evidence="1" type="ORF">GR170_22465</name>
</gene>
<dbReference type="Gene3D" id="1.10.260.40">
    <property type="entry name" value="lambda repressor-like DNA-binding domains"/>
    <property type="match status" value="1"/>
</dbReference>
<comment type="caution">
    <text evidence="1">The sequence shown here is derived from an EMBL/GenBank/DDBJ whole genome shotgun (WGS) entry which is preliminary data.</text>
</comment>
<keyword evidence="2" id="KW-1185">Reference proteome</keyword>
<name>A0A6L7G8N7_9RHOB</name>
<dbReference type="EMBL" id="WUMU01000032">
    <property type="protein sequence ID" value="MXN20604.1"/>
    <property type="molecule type" value="Genomic_DNA"/>
</dbReference>
<dbReference type="InterPro" id="IPR001387">
    <property type="entry name" value="Cro/C1-type_HTH"/>
</dbReference>
<evidence type="ECO:0000313" key="1">
    <source>
        <dbReference type="EMBL" id="MXN20604.1"/>
    </source>
</evidence>
<evidence type="ECO:0000313" key="2">
    <source>
        <dbReference type="Proteomes" id="UP000477911"/>
    </source>
</evidence>
<dbReference type="SUPFAM" id="SSF47413">
    <property type="entry name" value="lambda repressor-like DNA-binding domains"/>
    <property type="match status" value="1"/>
</dbReference>
<proteinExistence type="predicted"/>
<accession>A0A6L7G8N7</accession>
<dbReference type="Proteomes" id="UP000477911">
    <property type="component" value="Unassembled WGS sequence"/>
</dbReference>